<dbReference type="Gene3D" id="4.10.280.10">
    <property type="entry name" value="Helix-loop-helix DNA-binding domain"/>
    <property type="match status" value="1"/>
</dbReference>
<organism evidence="9">
    <name type="scientific">Platynereis dumerilii</name>
    <name type="common">Dumeril's clam worm</name>
    <dbReference type="NCBI Taxonomy" id="6359"/>
    <lineage>
        <taxon>Eukaryota</taxon>
        <taxon>Metazoa</taxon>
        <taxon>Spiralia</taxon>
        <taxon>Lophotrochozoa</taxon>
        <taxon>Annelida</taxon>
        <taxon>Polychaeta</taxon>
        <taxon>Errantia</taxon>
        <taxon>Phyllodocida</taxon>
        <taxon>Nereididae</taxon>
        <taxon>Platynereis</taxon>
    </lineage>
</organism>
<feature type="domain" description="BHLH" evidence="7">
    <location>
        <begin position="20"/>
        <end position="77"/>
    </location>
</feature>
<name>S5TYT5_PLADU</name>
<evidence type="ECO:0000256" key="2">
    <source>
        <dbReference type="ARBA" id="ARBA00023015"/>
    </source>
</evidence>
<dbReference type="EMBL" id="KC999044">
    <property type="protein sequence ID" value="AGS55440.1"/>
    <property type="molecule type" value="mRNA"/>
</dbReference>
<feature type="compositionally biased region" description="Low complexity" evidence="6">
    <location>
        <begin position="391"/>
        <end position="407"/>
    </location>
</feature>
<dbReference type="InterPro" id="IPR011598">
    <property type="entry name" value="bHLH_dom"/>
</dbReference>
<dbReference type="PROSITE" id="PS51054">
    <property type="entry name" value="ORANGE"/>
    <property type="match status" value="1"/>
</dbReference>
<dbReference type="Pfam" id="PF00010">
    <property type="entry name" value="HLH"/>
    <property type="match status" value="1"/>
</dbReference>
<sequence>MPETEIECENASPVHSPTEHRKSTKPIMEKRRRARINASLTELKTLLLDVMKKEGTRHHKMEKADILEMTVKHLRQIQRQQFTVALAEDPTVLDKYQSGFNECVGEVSRYVDSLEGLTPEIRSRLLAHLTKCVNGVSSRSQQVSAASTAIKNLASLNSGPPSPPLLAPKATNVVQDINNNNNCIPNLQSALQGLSVLSNGSVAQAVQGDLNGVRILPNRGNVAFVIPSNMLGGQQVPGYIIPVYTGVQQQQHQQNNLNSSGSEGGQSPKGPSSPTPLVVIPSSLPSPSSSPSSPRSRPSSASGSMPLSPVSYPSASPPVAQDLHEVDTPPSPHRGAFTPVRPQPYTTRPEHRHNRSPAAGSRASPLPQMHPNQIPAHQSHPLNNIQQHQQLHPVHQVHHQQQQQHQQPLHHHPIQNDLPPQRSIPEQQVPLDVSLQRPHPANVKTEHKDDMWRPW</sequence>
<dbReference type="InterPro" id="IPR036638">
    <property type="entry name" value="HLH_DNA-bd_sf"/>
</dbReference>
<keyword evidence="5" id="KW-0539">Nucleus</keyword>
<keyword evidence="2" id="KW-0805">Transcription regulation</keyword>
<evidence type="ECO:0000256" key="3">
    <source>
        <dbReference type="ARBA" id="ARBA00023125"/>
    </source>
</evidence>
<dbReference type="SMART" id="SM00511">
    <property type="entry name" value="ORANGE"/>
    <property type="match status" value="1"/>
</dbReference>
<dbReference type="Gene3D" id="6.10.250.980">
    <property type="match status" value="1"/>
</dbReference>
<feature type="region of interest" description="Disordered" evidence="6">
    <location>
        <begin position="250"/>
        <end position="379"/>
    </location>
</feature>
<dbReference type="FunFam" id="4.10.280.10:FF:000009">
    <property type="entry name" value="Transcription factor HES-1"/>
    <property type="match status" value="1"/>
</dbReference>
<dbReference type="InterPro" id="IPR050370">
    <property type="entry name" value="HES_HEY"/>
</dbReference>
<evidence type="ECO:0000256" key="5">
    <source>
        <dbReference type="ARBA" id="ARBA00023242"/>
    </source>
</evidence>
<feature type="region of interest" description="Disordered" evidence="6">
    <location>
        <begin position="1"/>
        <end position="28"/>
    </location>
</feature>
<dbReference type="CDD" id="cd18913">
    <property type="entry name" value="bHLH-O_hairy_like"/>
    <property type="match status" value="1"/>
</dbReference>
<dbReference type="PANTHER" id="PTHR10985">
    <property type="entry name" value="BASIC HELIX-LOOP-HELIX TRANSCRIPTION FACTOR, HES-RELATED"/>
    <property type="match status" value="1"/>
</dbReference>
<gene>
    <name evidence="9" type="primary">Hes6</name>
</gene>
<feature type="region of interest" description="Disordered" evidence="6">
    <location>
        <begin position="391"/>
        <end position="455"/>
    </location>
</feature>
<evidence type="ECO:0000256" key="1">
    <source>
        <dbReference type="ARBA" id="ARBA00004123"/>
    </source>
</evidence>
<dbReference type="InterPro" id="IPR003650">
    <property type="entry name" value="Orange_dom"/>
</dbReference>
<reference evidence="9" key="1">
    <citation type="submission" date="2013-05" db="EMBL/GenBank/DDBJ databases">
        <title>Evolution of a prolific family: the HES/Hey genes of the annelid Platynereis.</title>
        <authorList>
            <person name="Balavoine G."/>
            <person name="Gazave E."/>
        </authorList>
    </citation>
    <scope>NUCLEOTIDE SEQUENCE</scope>
</reference>
<comment type="subcellular location">
    <subcellularLocation>
        <location evidence="1">Nucleus</location>
    </subcellularLocation>
</comment>
<keyword evidence="4" id="KW-0804">Transcription</keyword>
<feature type="compositionally biased region" description="Basic and acidic residues" evidence="6">
    <location>
        <begin position="444"/>
        <end position="455"/>
    </location>
</feature>
<protein>
    <submittedName>
        <fullName evidence="9">Hairy enhancer of split 6</fullName>
    </submittedName>
</protein>
<accession>S5TYT5</accession>
<feature type="domain" description="Orange" evidence="8">
    <location>
        <begin position="96"/>
        <end position="129"/>
    </location>
</feature>
<proteinExistence type="evidence at transcript level"/>
<dbReference type="SUPFAM" id="SSF158457">
    <property type="entry name" value="Orange domain-like"/>
    <property type="match status" value="1"/>
</dbReference>
<dbReference type="GO" id="GO:0006355">
    <property type="term" value="P:regulation of DNA-templated transcription"/>
    <property type="evidence" value="ECO:0007669"/>
    <property type="project" value="InterPro"/>
</dbReference>
<evidence type="ECO:0000313" key="9">
    <source>
        <dbReference type="EMBL" id="AGS55440.1"/>
    </source>
</evidence>
<dbReference type="AlphaFoldDB" id="S5TYT5"/>
<keyword evidence="3" id="KW-0238">DNA-binding</keyword>
<evidence type="ECO:0000256" key="4">
    <source>
        <dbReference type="ARBA" id="ARBA00023163"/>
    </source>
</evidence>
<dbReference type="GO" id="GO:0005634">
    <property type="term" value="C:nucleus"/>
    <property type="evidence" value="ECO:0007669"/>
    <property type="project" value="UniProtKB-SubCell"/>
</dbReference>
<dbReference type="GO" id="GO:0003677">
    <property type="term" value="F:DNA binding"/>
    <property type="evidence" value="ECO:0007669"/>
    <property type="project" value="UniProtKB-KW"/>
</dbReference>
<evidence type="ECO:0000259" key="7">
    <source>
        <dbReference type="PROSITE" id="PS50888"/>
    </source>
</evidence>
<dbReference type="Pfam" id="PF07527">
    <property type="entry name" value="Hairy_orange"/>
    <property type="match status" value="1"/>
</dbReference>
<evidence type="ECO:0000259" key="8">
    <source>
        <dbReference type="PROSITE" id="PS51054"/>
    </source>
</evidence>
<feature type="compositionally biased region" description="Low complexity" evidence="6">
    <location>
        <begin position="275"/>
        <end position="320"/>
    </location>
</feature>
<dbReference type="SUPFAM" id="SSF47459">
    <property type="entry name" value="HLH, helix-loop-helix DNA-binding domain"/>
    <property type="match status" value="1"/>
</dbReference>
<dbReference type="GO" id="GO:0046983">
    <property type="term" value="F:protein dimerization activity"/>
    <property type="evidence" value="ECO:0007669"/>
    <property type="project" value="InterPro"/>
</dbReference>
<dbReference type="SMART" id="SM00353">
    <property type="entry name" value="HLH"/>
    <property type="match status" value="1"/>
</dbReference>
<dbReference type="PROSITE" id="PS50888">
    <property type="entry name" value="BHLH"/>
    <property type="match status" value="1"/>
</dbReference>
<evidence type="ECO:0000256" key="6">
    <source>
        <dbReference type="SAM" id="MobiDB-lite"/>
    </source>
</evidence>